<dbReference type="InterPro" id="IPR027417">
    <property type="entry name" value="P-loop_NTPase"/>
</dbReference>
<dbReference type="Proteomes" id="UP001165780">
    <property type="component" value="Unplaced"/>
</dbReference>
<evidence type="ECO:0000256" key="11">
    <source>
        <dbReference type="ARBA" id="ARBA00023175"/>
    </source>
</evidence>
<dbReference type="FunFam" id="1.20.920.20:FF:000004">
    <property type="entry name" value="Dynein axonemal heavy chain 5"/>
    <property type="match status" value="1"/>
</dbReference>
<feature type="region of interest" description="Disordered" evidence="15">
    <location>
        <begin position="1"/>
        <end position="97"/>
    </location>
</feature>
<dbReference type="FunFam" id="3.40.50.300:FF:000049">
    <property type="entry name" value="Dynein, axonemal, heavy chain 5"/>
    <property type="match status" value="1"/>
</dbReference>
<dbReference type="Gene3D" id="1.20.140.100">
    <property type="entry name" value="Dynein heavy chain, N-terminal domain 2"/>
    <property type="match status" value="1"/>
</dbReference>
<evidence type="ECO:0000256" key="7">
    <source>
        <dbReference type="ARBA" id="ARBA00022840"/>
    </source>
</evidence>
<dbReference type="Pfam" id="PF17852">
    <property type="entry name" value="Dynein_AAA_lid"/>
    <property type="match status" value="1"/>
</dbReference>
<dbReference type="InterPro" id="IPR042228">
    <property type="entry name" value="Dynein_linker_3"/>
</dbReference>
<dbReference type="InterPro" id="IPR056759">
    <property type="entry name" value="DYH2-5-8_CC"/>
</dbReference>
<dbReference type="Pfam" id="PF12781">
    <property type="entry name" value="AAA_9"/>
    <property type="match status" value="1"/>
</dbReference>
<feature type="domain" description="AAA+ ATPase" evidence="16">
    <location>
        <begin position="2633"/>
        <end position="2781"/>
    </location>
</feature>
<dbReference type="InterPro" id="IPR041658">
    <property type="entry name" value="AAA_lid_11"/>
</dbReference>
<evidence type="ECO:0000256" key="3">
    <source>
        <dbReference type="ARBA" id="ARBA00022490"/>
    </source>
</evidence>
<evidence type="ECO:0000256" key="9">
    <source>
        <dbReference type="ARBA" id="ARBA00023054"/>
    </source>
</evidence>
<reference evidence="18" key="1">
    <citation type="submission" date="2025-08" db="UniProtKB">
        <authorList>
            <consortium name="RefSeq"/>
        </authorList>
    </citation>
    <scope>IDENTIFICATION</scope>
    <source>
        <tissue evidence="18">Whole blood</tissue>
    </source>
</reference>
<evidence type="ECO:0000259" key="16">
    <source>
        <dbReference type="SMART" id="SM00382"/>
    </source>
</evidence>
<dbReference type="FunFam" id="3.10.490.20:FF:000003">
    <property type="entry name" value="Dynein heavy chain 5, axonemal"/>
    <property type="match status" value="1"/>
</dbReference>
<keyword evidence="13" id="KW-0966">Cell projection</keyword>
<dbReference type="Pfam" id="PF18198">
    <property type="entry name" value="AAA_lid_11"/>
    <property type="match status" value="1"/>
</dbReference>
<dbReference type="InterPro" id="IPR013602">
    <property type="entry name" value="Dynein_heavy_linker"/>
</dbReference>
<dbReference type="Gene3D" id="1.20.920.20">
    <property type="match status" value="1"/>
</dbReference>
<dbReference type="Gene3D" id="1.10.8.1220">
    <property type="match status" value="1"/>
</dbReference>
<dbReference type="InterPro" id="IPR041228">
    <property type="entry name" value="Dynein_C"/>
</dbReference>
<dbReference type="FunFam" id="3.40.50.300:FF:002141">
    <property type="entry name" value="Dynein heavy chain"/>
    <property type="match status" value="1"/>
</dbReference>
<dbReference type="Gene3D" id="1.10.472.130">
    <property type="match status" value="1"/>
</dbReference>
<feature type="compositionally biased region" description="Low complexity" evidence="15">
    <location>
        <begin position="13"/>
        <end position="33"/>
    </location>
</feature>
<dbReference type="FunFam" id="1.20.920.30:FF:000004">
    <property type="entry name" value="Dynein axonemal heavy chain 5"/>
    <property type="match status" value="1"/>
</dbReference>
<proteinExistence type="inferred from homology"/>
<dbReference type="GO" id="GO:0097729">
    <property type="term" value="C:9+2 motile cilium"/>
    <property type="evidence" value="ECO:0007669"/>
    <property type="project" value="UniProtKB-ARBA"/>
</dbReference>
<keyword evidence="11" id="KW-0505">Motor protein</keyword>
<accession>A0A9W2VR22</accession>
<dbReference type="PANTHER" id="PTHR46532:SF11">
    <property type="entry name" value="DYNEIN AXONEMAL HEAVY CHAIN 12"/>
    <property type="match status" value="1"/>
</dbReference>
<dbReference type="InterPro" id="IPR024317">
    <property type="entry name" value="Dynein_heavy_chain_D4_dom"/>
</dbReference>
<organism evidence="17 18">
    <name type="scientific">Panthera pardus</name>
    <name type="common">Leopard</name>
    <name type="synonym">Felis pardus</name>
    <dbReference type="NCBI Taxonomy" id="9691"/>
    <lineage>
        <taxon>Eukaryota</taxon>
        <taxon>Metazoa</taxon>
        <taxon>Chordata</taxon>
        <taxon>Craniata</taxon>
        <taxon>Vertebrata</taxon>
        <taxon>Euteleostomi</taxon>
        <taxon>Mammalia</taxon>
        <taxon>Eutheria</taxon>
        <taxon>Laurasiatheria</taxon>
        <taxon>Carnivora</taxon>
        <taxon>Feliformia</taxon>
        <taxon>Felidae</taxon>
        <taxon>Pantherinae</taxon>
        <taxon>Panthera</taxon>
    </lineage>
</organism>
<dbReference type="FunFam" id="3.40.50.300:FF:000320">
    <property type="entry name" value="Dynein, axonemal, heavy chain 5"/>
    <property type="match status" value="1"/>
</dbReference>
<evidence type="ECO:0000256" key="14">
    <source>
        <dbReference type="SAM" id="Coils"/>
    </source>
</evidence>
<dbReference type="GO" id="GO:0005874">
    <property type="term" value="C:microtubule"/>
    <property type="evidence" value="ECO:0007669"/>
    <property type="project" value="UniProtKB-KW"/>
</dbReference>
<dbReference type="Gene3D" id="3.20.180.20">
    <property type="entry name" value="Dynein heavy chain, N-terminal domain 2"/>
    <property type="match status" value="1"/>
</dbReference>
<dbReference type="SMART" id="SM00382">
    <property type="entry name" value="AAA"/>
    <property type="match status" value="3"/>
</dbReference>
<keyword evidence="8" id="KW-0243">Dynein</keyword>
<dbReference type="FunFam" id="1.20.58.1120:FF:000004">
    <property type="entry name" value="Dynein axonemal heavy chain 5"/>
    <property type="match status" value="1"/>
</dbReference>
<protein>
    <submittedName>
        <fullName evidence="18">Dynein axonemal heavy chain 8 isoform X2</fullName>
    </submittedName>
</protein>
<dbReference type="Pfam" id="PF25007">
    <property type="entry name" value="DYH2-5-8_CC"/>
    <property type="match status" value="1"/>
</dbReference>
<keyword evidence="6" id="KW-0547">Nucleotide-binding</keyword>
<dbReference type="Gene3D" id="3.40.50.300">
    <property type="entry name" value="P-loop containing nucleotide triphosphate hydrolases"/>
    <property type="match status" value="5"/>
</dbReference>
<keyword evidence="9 14" id="KW-0175">Coiled coil</keyword>
<keyword evidence="4" id="KW-0493">Microtubule</keyword>
<dbReference type="InterPro" id="IPR042219">
    <property type="entry name" value="AAA_lid_11_sf"/>
</dbReference>
<evidence type="ECO:0000256" key="6">
    <source>
        <dbReference type="ARBA" id="ARBA00022741"/>
    </source>
</evidence>
<dbReference type="Gene3D" id="1.10.8.720">
    <property type="entry name" value="Region D6 of dynein motor"/>
    <property type="match status" value="1"/>
</dbReference>
<evidence type="ECO:0000256" key="5">
    <source>
        <dbReference type="ARBA" id="ARBA00022737"/>
    </source>
</evidence>
<dbReference type="GO" id="GO:0007018">
    <property type="term" value="P:microtubule-based movement"/>
    <property type="evidence" value="ECO:0007669"/>
    <property type="project" value="InterPro"/>
</dbReference>
<dbReference type="GO" id="GO:0051959">
    <property type="term" value="F:dynein light intermediate chain binding"/>
    <property type="evidence" value="ECO:0007669"/>
    <property type="project" value="InterPro"/>
</dbReference>
<dbReference type="FunFam" id="1.10.8.720:FF:000004">
    <property type="entry name" value="Dynein heavy chain 5, axonemal"/>
    <property type="match status" value="1"/>
</dbReference>
<dbReference type="InterPro" id="IPR043160">
    <property type="entry name" value="Dynein_C_barrel"/>
</dbReference>
<evidence type="ECO:0000256" key="4">
    <source>
        <dbReference type="ARBA" id="ARBA00022701"/>
    </source>
</evidence>
<keyword evidence="7" id="KW-0067">ATP-binding</keyword>
<dbReference type="GO" id="GO:0005524">
    <property type="term" value="F:ATP binding"/>
    <property type="evidence" value="ECO:0007669"/>
    <property type="project" value="UniProtKB-KW"/>
</dbReference>
<dbReference type="Pfam" id="PF12780">
    <property type="entry name" value="AAA_8"/>
    <property type="match status" value="1"/>
</dbReference>
<gene>
    <name evidence="18" type="primary">DNAH8</name>
</gene>
<dbReference type="InterPro" id="IPR041589">
    <property type="entry name" value="DNAH3_AAA_lid_1"/>
</dbReference>
<dbReference type="FunFam" id="1.10.472.130:FF:000009">
    <property type="entry name" value="Dynein heavy chain 5, axonemal"/>
    <property type="match status" value="1"/>
</dbReference>
<comment type="subcellular location">
    <subcellularLocation>
        <location evidence="1">Cytoplasm</location>
        <location evidence="1">Cytoskeleton</location>
        <location evidence="1">Cilium axoneme</location>
    </subcellularLocation>
</comment>
<dbReference type="Gene3D" id="1.20.1270.280">
    <property type="match status" value="1"/>
</dbReference>
<dbReference type="InterPro" id="IPR024743">
    <property type="entry name" value="Dynein_HC_stalk"/>
</dbReference>
<feature type="compositionally biased region" description="Pro residues" evidence="15">
    <location>
        <begin position="34"/>
        <end position="47"/>
    </location>
</feature>
<dbReference type="FunFam" id="3.40.50.300:FF:001221">
    <property type="entry name" value="Axonemal dynein heavy chain 8"/>
    <property type="match status" value="1"/>
</dbReference>
<dbReference type="GO" id="GO:0045505">
    <property type="term" value="F:dynein intermediate chain binding"/>
    <property type="evidence" value="ECO:0007669"/>
    <property type="project" value="InterPro"/>
</dbReference>
<dbReference type="Pfam" id="PF08385">
    <property type="entry name" value="DHC_N1"/>
    <property type="match status" value="1"/>
</dbReference>
<evidence type="ECO:0000313" key="17">
    <source>
        <dbReference type="Proteomes" id="UP001165780"/>
    </source>
</evidence>
<dbReference type="Pfam" id="PF12777">
    <property type="entry name" value="MT"/>
    <property type="match status" value="1"/>
</dbReference>
<feature type="compositionally biased region" description="Polar residues" evidence="15">
    <location>
        <begin position="58"/>
        <end position="68"/>
    </location>
</feature>
<dbReference type="FunFam" id="3.40.50.300:FF:000044">
    <property type="entry name" value="Dynein heavy chain 5, axonemal"/>
    <property type="match status" value="1"/>
</dbReference>
<dbReference type="InterPro" id="IPR035706">
    <property type="entry name" value="AAA_9"/>
</dbReference>
<dbReference type="InterPro" id="IPR003593">
    <property type="entry name" value="AAA+_ATPase"/>
</dbReference>
<dbReference type="Gene3D" id="1.10.287.2620">
    <property type="match status" value="1"/>
</dbReference>
<dbReference type="GO" id="GO:0016887">
    <property type="term" value="F:ATP hydrolysis activity"/>
    <property type="evidence" value="ECO:0007669"/>
    <property type="project" value="InterPro"/>
</dbReference>
<evidence type="ECO:0000256" key="15">
    <source>
        <dbReference type="SAM" id="MobiDB-lite"/>
    </source>
</evidence>
<dbReference type="GO" id="GO:0005858">
    <property type="term" value="C:axonemal dynein complex"/>
    <property type="evidence" value="ECO:0007669"/>
    <property type="project" value="TreeGrafter"/>
</dbReference>
<dbReference type="InterPro" id="IPR004273">
    <property type="entry name" value="Dynein_heavy_D6_P-loop"/>
</dbReference>
<dbReference type="InterPro" id="IPR035699">
    <property type="entry name" value="AAA_6"/>
</dbReference>
<evidence type="ECO:0000256" key="13">
    <source>
        <dbReference type="ARBA" id="ARBA00023273"/>
    </source>
</evidence>
<dbReference type="Gene3D" id="1.10.8.710">
    <property type="match status" value="1"/>
</dbReference>
<dbReference type="Pfam" id="PF12775">
    <property type="entry name" value="AAA_7"/>
    <property type="match status" value="1"/>
</dbReference>
<dbReference type="Pfam" id="PF18199">
    <property type="entry name" value="Dynein_C"/>
    <property type="match status" value="1"/>
</dbReference>
<keyword evidence="3" id="KW-0963">Cytoplasm</keyword>
<dbReference type="FunFam" id="1.20.1270.280:FF:000002">
    <property type="entry name" value="Dynein heavy chain 5, axonemal"/>
    <property type="match status" value="1"/>
</dbReference>
<dbReference type="RefSeq" id="XP_053761036.1">
    <property type="nucleotide sequence ID" value="XM_053905061.1"/>
</dbReference>
<sequence>MSSEEGGPPSWQEAPPSSGEAAPPGSEGTAPPGDEAPPPPGEEAPPPLDEEAPLTVTGAASTVETGSLSERDPALSGSDFLNVPASEHDEQGGYRVRPKSAVRLGQSLLSEVLSQSSRKSSRYHRSMSGIPNLQETLKERQARFREARENRKTKIDPSYKYIFEILAEKLGLDLVTIEELILDCPSLDAFAQFFMKDGCKTLKFLYQEGDVPGIECGRTIAGATKGAKMMRLYIDNAAPEKLKGLCIFFVRCHNDIAINVKNIHEEVLFTVLDASTGILPGISNMLSSIFVPAILATNNWGALNQSKQGESEKHIFTETINRYLSFLDGARVSIEGTVKLKKVDNVDFSKLHTFEEVTAAASNSEMVRQLEDVLMTWYKQIEQVLIESEQMRKEADDSGPLTELEHWKRISAKFNYIIEQIKGPSCKAVINVLNVAHSKLLKNWRDLDARITDTANESKDNVRYLYTLEKVCQPLYNYDLVSMAHGIQNLINAIRMIHGVSRYYNTSERMTSLFIKVTNQMVTACKAYITDGGTVHVWDQETPLVLKKIQDCIFLFKEYQTSFHKTRKQILESSGEKSFEVSEMYIFGKFEAFCKRLEKITEMITIVQTYSALSNSTIEGIDIMAIKFKSIYQGVKKKQYDILDPRRTEFDTDFSEFMTKINGLEIQIQAFMNSTFGKILSSQQALQLLQRFQKLNIPCLQLEINHTIERILQYYVAELEATKKLYHSQKDDPPLARNMPPIAGKILWVRQLYRRISEPINYFFKNSEILSSAEGKAVIRQYNKISYVLVEFEVVYHTAWVREISQLQYALQATLFVRHPETGKLLVNFDPKILEVVRETKCMIKMKLDVPEEAKRLLKLESKLKADKLHLQGLLQYYDDLCQEVPSVFVNLMTPRMKKVESVLRQGLTILTWSSLTLESFFQEVDSVLDMFNQLLKKISDLCEMHIDTVLKEIAKTVLISLPESGATKVEDMLTLNETYTKEWADILNHKSKHVEEAVKELILIFEAIYEVKDSGKTAKPLPEQRKHVAFGSETEEGENPDYETNILPQADFNDKEDEFKKECKEVYAFFSHQLLDSLQKATRLSLDTMKRRIFVSSQYGRRRSEDVISFIKTEVHLAIPNVVMVPSLDDIQQAINRMIQLTLEVSRGVAHWGQQPTRQVKPVVTSPSRTTDLMHLNTTKPAKKEEKSVEEVITARKLKNFYPGVAEHKDISKLVLLLSSSVNSLRKVAHEALQDFQKYKMLWTEDRDVKVKEFLANNPSLTEIRSEILHFATFEQEIDELKPIVVVGALELHTGPMKLALSIEAKAWKMLLCRYLNEEYKKKMSDMIAFINEYLKKLSRPIRDLDDVRFAMEALACIRDNEIQMDMTLGPIEEAYAILNRFEVEVTKEESEAVDTLRYSFNRLQSKAVSVQDELVQVQPKFKSNLLEAVEVFREDVMNFTEAYEMEGPMVPNIPPQEASNRLQIFQANFDDLWRKFVTYSSGEQLFGLPVTDYEVLHKTRKELNLLQKLYGLYDTVMSNISGYYEILWGDVDIEKINAELQEFQNRCRKLPKGLKDWQAFLDLKKRIDDFSESCPLLEMMTNKAMKQRHWDRISELTGTPFDVESDSFCLRNIMEAPLLKNKDDIEDICISAIKEKDIEAKLTQVIENWTNQNLSFAAFKGKGELLLKGTESGEIITLMEDSLMVLGSLLSNRYNAPFKKTIQNWVYKLSTSSDIIEEWLVVQNLWVYLEAVFVGGDIAKQLPQEAKRFQNIDKSWIKIMQRAHENPNVISCCVGDETMGQLLPHLHEQLEVCQKSLTGYLEKKRLLFPRFFFVSDPVLLEILGQASDSHTIQPHLPAVSDNINEVTFHAKDYDRILAVISREGEKIILDNPVMAKGPVEIWLMDLLKMQMSSLHNIIRSAFYQISDSGFQLLPFLNHFPAQVGLLGIQMLWTHDSEEALHNAKDDRKIMQVTNQKFLDILNILISQTTHDLSKFDRVKFETLITIHVHQRDIFDDLVKMHIKSVTDFEWLKQSRFYFKEDLDQTVVSITDVDFIYQNEFLGCTDRLVITPLTDRCYITLAQALGMNMGGAPAGPAGTGKTETTKDMGRCLGKYVVVFNCSDQMDFRGLGRIFKGLAQSGSWGCFDEFNRIELPVLSVAAQQIYIVLTARKERKKQFIFSDGDCVDLNPEFGIFLTMNPGYAGRQELPENLKIQFRTVAMMVPDRQIIMRVKLASCGFLENIVLAQKFYVLYKLCEEQLTKQVDEDEPLFLSLINDLFPGLQLDSSTYAELQAAVANQVQIEGLINHPPWNLKLVQLYETSLVRHGLMTLGPSGSGKTTVITILMKALTECGRPHREMRMNPKAITAPQMFGRLDTATNDWTDGIFSTLWRKTLKAKKGENIFLILDGPVDAIWIENLNSVLDDNKTLTLANGDRIPMAPSCKLLFEVHNIENASPATVSRMGMVYISSSALSWRPILQAWLKKRTAQEASVFQTLYDKIFEDIYTFMKLNLNPKMQLLECNYIMQSLTLLEGLIPSKEEGGISCVEHLHKLFVFGLMWSLGALLELESREKLEAFLRSHGSKLDLPEIPKGTNQTMYEFYVTDYGDWEHWNKKLQPYYYPTDSIPEYSSILVPNVDNIRTNFLIDTIAKQYKAVLLTGEQGTAKTVMIKAYLKRYDPEVQLSKSLNFSSATEPVMFQRTIESYVDKRMGSTYGPPGGRKMTVFIDDINMPVINEWGDQVTNEIVRQMMEMEGMYSLDKPGDFTTIVDVQLIAAMIHPGGGRNDIPQRLKRQFTVFNCTLPSNASIDKIFGLIGCGYFDPCRKFKPEICEMIGNLVSAGRVLWQWTKVKMLPTPSKFHYIFNLRDLSRIWQGMLTIKSEECDSISVLLSLFKHECNRVIADRFITSEDEQWFNIHLVHAIEENISPDVASYILPEPYFVDFLREMPEPTGDEPEDTVFEVPKVYELVPSFDFLSEKLQFYQRQFNEIIRGTSLDLVFFKDAMTHLIKISRIIRTSCGNALLVGVGGSGKQSLSRLASFIAGYQIFQITLTRSYNVNNLTEDLKGLYKVAGAEGKGITFIFTDNEIKDEAFLEYLNNLLSSGEISNLFARDEMDEITQGLISVMKKELPRHPPTFDNLYEYFISRSRKNLHVVLCFSPVGEKFRARSLKFPGLISGCTMDWFSRWPKEALIAVASYFLSGYGIVCSSDTKRQVVETMGLFHDMVSESCESYFQRYRRRAHVTPKSYLSFINGYKNIYAEKVKFINEQAERMNIGLDKLMEASESVAKLSQDLAVKEKELAVASVKADEVLAEVTVSAQASAKVKNEVQEVKDKAQKIVDEIDSEKVKAETKLEAARPALEEAEAALNTIKPNDIATVRKLAKPPHLIMRIMDCVLLLFQKKIDPVTMDPEKPCCKPSWGESLKLMSATGFLWSLQQFPKDTINEETVELLQPYFNMDDYSLENAKKVCGNVAGLLSWTLAMATFYGVNREVLPLKANLAKQEGRLAVANAELGKAQELLDEKQAELDKVQAKFDAAMNEKMDLLNDADMCRKKMQAASTLIDGLSGEKVRWTQQSKEFKAQINRLVGDILLCTGFLSYLGPFNQIFRNYLLKDQWEIELRARKIPFTENLNLISMLVDPPTIGEWGLQGLPGDDLSIQNGIIVTKATRYPLLIDPQTQGKTWIKSKERENDLQVTSLNHKYFRTHLEDSLSLGRPLLIEDIREELDPALDNVLEKNFIKSGTTFKVKVGDKECDIMDTFKLYITTKLPNPAFTPEINAKTSVIDFTVTMKGLENQLLRRVILTEKQELESERVKLLEDVTFNKRKMKELEDNLLYKLSATKGSLVDDESLIGVLRTTKQTASEVSEKLHVAAETEIKINTAQEEFRPAATRGSILYFLITEMSMVNIMYQTSLAQFLKLFDQSMARSEKSPLPQKRITNIIEYLTYEVFTYSVRGLYENHKFLFVLLMTLKIDLQRGTVKHREFQALIKGGAALDLKACPPKPFRWILDMTWLNLVELSKLPQFAEIMNQISRNEKGWKSWFDKDAPEEEIIPDGYNDSLDTCRKLLLIRSWCPDRTVFQARKYIADSLEDKYTEPVILNLEKTWEESDTRTPLICFLSMGSDPTIQIDALAKKLKLECRTISMGQGQEVHARKLIQVSMQQGGWVLLQNCHLGLEFMEELLETLITTEASDDSFRVWITTEPHDRFPITLLQTSLKFTNEPPQGVRAGLKRTFAGINQDLLDISNLPMWKPMLYTVAFLHSTVQERRKFGPLGWNIPYEFNSADFTASVQFIQNHLDECDIKKGVSWSTVRYMIGEVQYGGRVTDDFDKRLLNCFARVWFSEKMFEPSFQFYTGYKIPLCKTLDQYFEYIQSLPSLDNPEVFGLHPNADITYQSNTASAVLETITNIQPKESGGGVGETREAIVYRLSEDMLSKLPPDYIPHEVKARLIKMGHLNSMNIFLRQEIDRMQKVISILRSSLSDLKLAIEGTIIMSENLRDALDNMYDARIPQIWKRVSWDSSTLGFWFTELLERNAQFSTWIFEGRPNVFWMTGFFNPQGFLTAMRQEVTRAHKGWALDSVTIHNEVLRQTKEEITSPPVEGVYIYGLYMDGAAWDRRNGKLTESTPKVLFTQLPVLHIFAINSIAPKDPKLYVCPIYKKPRRTDLTFITVVYLRTVLSPDHWILRGVALLCDIK</sequence>
<evidence type="ECO:0000256" key="12">
    <source>
        <dbReference type="ARBA" id="ARBA00023212"/>
    </source>
</evidence>
<keyword evidence="10" id="KW-0969">Cilium</keyword>
<comment type="similarity">
    <text evidence="2">Belongs to the dynein heavy chain family.</text>
</comment>
<dbReference type="FunFam" id="1.10.8.1220:FF:000001">
    <property type="entry name" value="Dynein axonemal heavy chain 5"/>
    <property type="match status" value="1"/>
</dbReference>
<dbReference type="Gene3D" id="6.10.140.1060">
    <property type="match status" value="1"/>
</dbReference>
<evidence type="ECO:0000256" key="10">
    <source>
        <dbReference type="ARBA" id="ARBA00023069"/>
    </source>
</evidence>
<dbReference type="PANTHER" id="PTHR46532">
    <property type="entry name" value="MALE FERTILITY FACTOR KL5"/>
    <property type="match status" value="1"/>
</dbReference>
<dbReference type="Pfam" id="PF03028">
    <property type="entry name" value="Dynein_heavy"/>
    <property type="match status" value="1"/>
</dbReference>
<dbReference type="InterPro" id="IPR011704">
    <property type="entry name" value="ATPase_dyneun-rel_AAA"/>
</dbReference>
<feature type="domain" description="AAA+ ATPase" evidence="16">
    <location>
        <begin position="2307"/>
        <end position="2460"/>
    </location>
</feature>
<feature type="coiled-coil region" evidence="14">
    <location>
        <begin position="3479"/>
        <end position="3527"/>
    </location>
</feature>
<keyword evidence="5" id="KW-0677">Repeat</keyword>
<dbReference type="Gene3D" id="1.20.58.1120">
    <property type="match status" value="1"/>
</dbReference>
<dbReference type="SUPFAM" id="SSF52540">
    <property type="entry name" value="P-loop containing nucleoside triphosphate hydrolases"/>
    <property type="match status" value="4"/>
</dbReference>
<dbReference type="Gene3D" id="1.20.920.30">
    <property type="match status" value="1"/>
</dbReference>
<dbReference type="InterPro" id="IPR042222">
    <property type="entry name" value="Dynein_2_N"/>
</dbReference>
<evidence type="ECO:0000256" key="2">
    <source>
        <dbReference type="ARBA" id="ARBA00008887"/>
    </source>
</evidence>
<dbReference type="FunFam" id="1.10.287.2620:FF:000003">
    <property type="entry name" value="Dynein, axonemal, heavy chain 5"/>
    <property type="match status" value="1"/>
</dbReference>
<dbReference type="FunFam" id="3.20.180.20:FF:000001">
    <property type="entry name" value="Dynein axonemal heavy chain 5"/>
    <property type="match status" value="1"/>
</dbReference>
<dbReference type="GeneID" id="109271567"/>
<evidence type="ECO:0000256" key="1">
    <source>
        <dbReference type="ARBA" id="ARBA00004430"/>
    </source>
</evidence>
<dbReference type="CTD" id="1769"/>
<dbReference type="InterPro" id="IPR043157">
    <property type="entry name" value="Dynein_AAA1S"/>
</dbReference>
<keyword evidence="12" id="KW-0206">Cytoskeleton</keyword>
<evidence type="ECO:0000256" key="8">
    <source>
        <dbReference type="ARBA" id="ARBA00023017"/>
    </source>
</evidence>
<dbReference type="InterPro" id="IPR013594">
    <property type="entry name" value="Dynein_heavy_tail"/>
</dbReference>
<feature type="coiled-coil region" evidence="14">
    <location>
        <begin position="3259"/>
        <end position="3332"/>
    </location>
</feature>
<name>A0A9W2VR22_PANPR</name>
<dbReference type="FunFam" id="1.20.140.100:FF:000003">
    <property type="entry name" value="Dynein, axonemal, heavy chain 5"/>
    <property type="match status" value="1"/>
</dbReference>
<feature type="domain" description="AAA+ ATPase" evidence="16">
    <location>
        <begin position="2071"/>
        <end position="2215"/>
    </location>
</feature>
<dbReference type="Pfam" id="PF08393">
    <property type="entry name" value="DHC_N2"/>
    <property type="match status" value="1"/>
</dbReference>
<dbReference type="Pfam" id="PF12774">
    <property type="entry name" value="AAA_6"/>
    <property type="match status" value="1"/>
</dbReference>
<dbReference type="Pfam" id="PF17857">
    <property type="entry name" value="AAA_lid_1"/>
    <property type="match status" value="1"/>
</dbReference>
<dbReference type="Gene3D" id="3.10.490.20">
    <property type="match status" value="1"/>
</dbReference>
<evidence type="ECO:0000313" key="18">
    <source>
        <dbReference type="RefSeq" id="XP_053761036.1"/>
    </source>
</evidence>
<dbReference type="FunFam" id="3.40.50.300:FF:000543">
    <property type="entry name" value="Dynein axonemal heavy chain 5"/>
    <property type="match status" value="1"/>
</dbReference>
<dbReference type="GO" id="GO:0008569">
    <property type="term" value="F:minus-end-directed microtubule motor activity"/>
    <property type="evidence" value="ECO:0007669"/>
    <property type="project" value="InterPro"/>
</dbReference>
<dbReference type="Pfam" id="PF07728">
    <property type="entry name" value="AAA_5"/>
    <property type="match status" value="1"/>
</dbReference>
<dbReference type="InterPro" id="IPR041466">
    <property type="entry name" value="Dynein_AAA5_ext"/>
</dbReference>
<dbReference type="InterPro" id="IPR026983">
    <property type="entry name" value="DHC"/>
</dbReference>
<keyword evidence="17" id="KW-1185">Reference proteome</keyword>